<evidence type="ECO:0000256" key="7">
    <source>
        <dbReference type="RuleBase" id="RU003355"/>
    </source>
</evidence>
<feature type="active site" description="Charge relay system" evidence="6">
    <location>
        <position position="196"/>
    </location>
</feature>
<dbReference type="Gene3D" id="3.30.70.80">
    <property type="entry name" value="Peptidase S8 propeptide/proteinase inhibitor I9"/>
    <property type="match status" value="1"/>
</dbReference>
<dbReference type="AlphaFoldDB" id="A0A0B7KBD3"/>
<comment type="similarity">
    <text evidence="1 6 7">Belongs to the peptidase S8 family.</text>
</comment>
<evidence type="ECO:0000256" key="4">
    <source>
        <dbReference type="ARBA" id="ARBA00022801"/>
    </source>
</evidence>
<dbReference type="PROSITE" id="PS00137">
    <property type="entry name" value="SUBTILASE_HIS"/>
    <property type="match status" value="1"/>
</dbReference>
<dbReference type="Pfam" id="PF05922">
    <property type="entry name" value="Inhibitor_I9"/>
    <property type="match status" value="1"/>
</dbReference>
<evidence type="ECO:0000259" key="9">
    <source>
        <dbReference type="Pfam" id="PF00082"/>
    </source>
</evidence>
<dbReference type="GO" id="GO:0004252">
    <property type="term" value="F:serine-type endopeptidase activity"/>
    <property type="evidence" value="ECO:0007669"/>
    <property type="project" value="UniProtKB-UniRule"/>
</dbReference>
<dbReference type="InterPro" id="IPR022398">
    <property type="entry name" value="Peptidase_S8_His-AS"/>
</dbReference>
<dbReference type="InterPro" id="IPR023828">
    <property type="entry name" value="Peptidase_S8_Ser-AS"/>
</dbReference>
<dbReference type="PANTHER" id="PTHR43806:SF58">
    <property type="entry name" value="ALKALINE PROTEASE 1-RELATED"/>
    <property type="match status" value="1"/>
</dbReference>
<feature type="chain" id="PRO_5002118438" description="Alkaline proteinase" evidence="8">
    <location>
        <begin position="21"/>
        <end position="407"/>
    </location>
</feature>
<dbReference type="SUPFAM" id="SSF54897">
    <property type="entry name" value="Protease propeptides/inhibitors"/>
    <property type="match status" value="1"/>
</dbReference>
<dbReference type="InterPro" id="IPR037045">
    <property type="entry name" value="S8pro/Inhibitor_I9_sf"/>
</dbReference>
<accession>A0A0B7KBD3</accession>
<evidence type="ECO:0000256" key="8">
    <source>
        <dbReference type="SAM" id="SignalP"/>
    </source>
</evidence>
<feature type="signal peptide" evidence="8">
    <location>
        <begin position="1"/>
        <end position="20"/>
    </location>
</feature>
<reference evidence="11" key="1">
    <citation type="submission" date="2015-01" db="EMBL/GenBank/DDBJ databases">
        <authorList>
            <person name="Durling Mikael"/>
        </authorList>
    </citation>
    <scope>NUCLEOTIDE SEQUENCE</scope>
</reference>
<feature type="domain" description="Inhibitor I9" evidence="10">
    <location>
        <begin position="34"/>
        <end position="109"/>
    </location>
</feature>
<dbReference type="InterPro" id="IPR010259">
    <property type="entry name" value="S8pro/Inhibitor_I9"/>
</dbReference>
<dbReference type="InterPro" id="IPR015500">
    <property type="entry name" value="Peptidase_S8_subtilisin-rel"/>
</dbReference>
<dbReference type="InterPro" id="IPR000209">
    <property type="entry name" value="Peptidase_S8/S53_dom"/>
</dbReference>
<dbReference type="InterPro" id="IPR034193">
    <property type="entry name" value="PCSK9_ProteinaseK-like"/>
</dbReference>
<dbReference type="Pfam" id="PF00082">
    <property type="entry name" value="Peptidase_S8"/>
    <property type="match status" value="1"/>
</dbReference>
<sequence>MANLRRLAVSLAAFLPLALAAPAAVQKREVIPNKYIVTLKQDASSFDAHINWVNDIHARSLSRRDTNGVEKEFHIENFNAYSGEFDEATIEEIRNSPEVLEVEEDQVWYVPEITKEDTVEIQGRALVTQTGATWGLGTVSHTSSGSTSYIYDDTAGQGTYAYIVDTGILETHNEFGSRASTGYNAVGGSNADANGHGTHVAGTIGGATYGVSKKTNLVAVKVFQGSSSSTSIVLAGYNWAVNDIISKSRQNVAAVSLSLGGSFSSSFNSAVNNAFASGVLSVVAAGNDNANAANYSPASAADAITVGSIASNWARSSFSNYGAVLDIFAPGTSVLSSYIGSNSATATLSGTSMATPHVTGLVLYLLSLEGISSSAIPARLTTLSTKDKVTSPGTGSPNRILYNGNGA</sequence>
<evidence type="ECO:0000256" key="2">
    <source>
        <dbReference type="ARBA" id="ARBA00022670"/>
    </source>
</evidence>
<gene>
    <name evidence="11" type="ORF">BN869_000008109_1</name>
</gene>
<dbReference type="InterPro" id="IPR036852">
    <property type="entry name" value="Peptidase_S8/S53_dom_sf"/>
</dbReference>
<evidence type="ECO:0000313" key="11">
    <source>
        <dbReference type="EMBL" id="CEO52051.1"/>
    </source>
</evidence>
<evidence type="ECO:0008006" key="12">
    <source>
        <dbReference type="Google" id="ProtNLM"/>
    </source>
</evidence>
<dbReference type="Gene3D" id="3.40.50.200">
    <property type="entry name" value="Peptidase S8/S53 domain"/>
    <property type="match status" value="1"/>
</dbReference>
<dbReference type="GO" id="GO:0005576">
    <property type="term" value="C:extracellular region"/>
    <property type="evidence" value="ECO:0007669"/>
    <property type="project" value="UniProtKB-ARBA"/>
</dbReference>
<dbReference type="InterPro" id="IPR023827">
    <property type="entry name" value="Peptidase_S8_Asp-AS"/>
</dbReference>
<name>A0A0B7KBD3_BIOOC</name>
<dbReference type="PROSITE" id="PS00138">
    <property type="entry name" value="SUBTILASE_SER"/>
    <property type="match status" value="1"/>
</dbReference>
<evidence type="ECO:0000256" key="5">
    <source>
        <dbReference type="ARBA" id="ARBA00022825"/>
    </source>
</evidence>
<organism evidence="11">
    <name type="scientific">Bionectria ochroleuca</name>
    <name type="common">Gliocladium roseum</name>
    <dbReference type="NCBI Taxonomy" id="29856"/>
    <lineage>
        <taxon>Eukaryota</taxon>
        <taxon>Fungi</taxon>
        <taxon>Dikarya</taxon>
        <taxon>Ascomycota</taxon>
        <taxon>Pezizomycotina</taxon>
        <taxon>Sordariomycetes</taxon>
        <taxon>Hypocreomycetidae</taxon>
        <taxon>Hypocreales</taxon>
        <taxon>Bionectriaceae</taxon>
        <taxon>Clonostachys</taxon>
    </lineage>
</organism>
<keyword evidence="4 6" id="KW-0378">Hydrolase</keyword>
<dbReference type="PROSITE" id="PS51892">
    <property type="entry name" value="SUBTILASE"/>
    <property type="match status" value="1"/>
</dbReference>
<protein>
    <recommendedName>
        <fullName evidence="12">Alkaline proteinase</fullName>
    </recommendedName>
</protein>
<proteinExistence type="inferred from homology"/>
<dbReference type="InterPro" id="IPR050131">
    <property type="entry name" value="Peptidase_S8_subtilisin-like"/>
</dbReference>
<dbReference type="PANTHER" id="PTHR43806">
    <property type="entry name" value="PEPTIDASE S8"/>
    <property type="match status" value="1"/>
</dbReference>
<dbReference type="SUPFAM" id="SSF52743">
    <property type="entry name" value="Subtilisin-like"/>
    <property type="match status" value="1"/>
</dbReference>
<dbReference type="FunFam" id="3.40.50.200:FF:000014">
    <property type="entry name" value="Proteinase K"/>
    <property type="match status" value="1"/>
</dbReference>
<dbReference type="CDD" id="cd04077">
    <property type="entry name" value="Peptidases_S8_PCSK9_ProteinaseK_like"/>
    <property type="match status" value="1"/>
</dbReference>
<dbReference type="PRINTS" id="PR00723">
    <property type="entry name" value="SUBTILISIN"/>
</dbReference>
<keyword evidence="5 6" id="KW-0720">Serine protease</keyword>
<dbReference type="GO" id="GO:0006508">
    <property type="term" value="P:proteolysis"/>
    <property type="evidence" value="ECO:0007669"/>
    <property type="project" value="UniProtKB-KW"/>
</dbReference>
<feature type="active site" description="Charge relay system" evidence="6">
    <location>
        <position position="352"/>
    </location>
</feature>
<keyword evidence="3 8" id="KW-0732">Signal</keyword>
<keyword evidence="2 6" id="KW-0645">Protease</keyword>
<evidence type="ECO:0000256" key="1">
    <source>
        <dbReference type="ARBA" id="ARBA00011073"/>
    </source>
</evidence>
<evidence type="ECO:0000256" key="3">
    <source>
        <dbReference type="ARBA" id="ARBA00022729"/>
    </source>
</evidence>
<dbReference type="PROSITE" id="PS00136">
    <property type="entry name" value="SUBTILASE_ASP"/>
    <property type="match status" value="1"/>
</dbReference>
<feature type="domain" description="Peptidase S8/S53" evidence="9">
    <location>
        <begin position="158"/>
        <end position="371"/>
    </location>
</feature>
<dbReference type="EMBL" id="CDPU01000026">
    <property type="protein sequence ID" value="CEO52051.1"/>
    <property type="molecule type" value="Genomic_DNA"/>
</dbReference>
<evidence type="ECO:0000256" key="6">
    <source>
        <dbReference type="PROSITE-ProRule" id="PRU01240"/>
    </source>
</evidence>
<evidence type="ECO:0000259" key="10">
    <source>
        <dbReference type="Pfam" id="PF05922"/>
    </source>
</evidence>
<feature type="active site" description="Charge relay system" evidence="6">
    <location>
        <position position="165"/>
    </location>
</feature>